<feature type="domain" description="Clp R" evidence="4">
    <location>
        <begin position="8"/>
        <end position="189"/>
    </location>
</feature>
<dbReference type="InterPro" id="IPR058954">
    <property type="entry name" value="AAA_lid_SMAX1"/>
</dbReference>
<dbReference type="Proteomes" id="UP000663760">
    <property type="component" value="Chromosome 1"/>
</dbReference>
<evidence type="ECO:0000259" key="4">
    <source>
        <dbReference type="PROSITE" id="PS51903"/>
    </source>
</evidence>
<evidence type="ECO:0000313" key="6">
    <source>
        <dbReference type="Proteomes" id="UP000663760"/>
    </source>
</evidence>
<dbReference type="Gene3D" id="3.40.50.300">
    <property type="entry name" value="P-loop containing nucleotide triphosphate hydrolases"/>
    <property type="match status" value="1"/>
</dbReference>
<keyword evidence="6" id="KW-1185">Reference proteome</keyword>
<dbReference type="InterPro" id="IPR051650">
    <property type="entry name" value="SL_signaling_regulator"/>
</dbReference>
<keyword evidence="2 3" id="KW-0677">Repeat</keyword>
<reference evidence="5" key="1">
    <citation type="submission" date="2020-02" db="EMBL/GenBank/DDBJ databases">
        <authorList>
            <person name="Scholz U."/>
            <person name="Mascher M."/>
            <person name="Fiebig A."/>
        </authorList>
    </citation>
    <scope>NUCLEOTIDE SEQUENCE</scope>
</reference>
<sequence length="1019" mass="112203">MPTPVSSARQCLAGEAAAALDEAVSIARRRAHAQTTSLHVVSALLSLPSSSSSLLRDALSRTRSAAHSPRFQFKALELCFSLALDRLPSAATGGKNSPYQGLAEPPISNSLMAAIKRSQATQRRNPDTFHLYQHYQQLQEQSSSSVGVKVELQQLVLSILDDPIVSRVFADAGFRSYDIKFAVLHPPPSILRLPRAARCPPLFLCNFSIDVDLTSSPHLYSDVADENCRRIAEVLVRKAHRNPLLVGIGAADATLDFERAVNQQNWVVFPPEARGVKFFSVEKDLLEYARGGRERPWLDSRFRELGLRVAAEASSCGRRWRRRWLERVSHVASELTRLLDGHPGKLWLIGSAATYETYMKFLSQYPSVDKDWDLQLLPISSPKLGSGGNLPQTQQSLISLPHRSSSRSLHVSLWFSVTSVDACSLMDSFVPLGGFFPVPPNSLSPQRGQCHSVPCHLCSDKYEQELAKDDGATLNAKIIDLRKKWSDICLGQHRRRRMVASDDRWLGSEAFPGMMGKFGRETAAKGDFLHLSNVGAPDELTSPSSVSSVSTDLMLGTVHSPLGVISKEKSVLKLTEPIGDDSVASVQHPARWVCSDSPLLVTSLQVQAAAAGGSACDRRSPCPSSVSGDFKGFFRSLSEKVGRQEDAIFSICETISRCRNGNERTPRLDPKGGPALAELLFGCRERLVCVDLSLEDALTHRNAVCEKHAVDKFDLNRRGKTVVDHIAEEIRRRPWSVVLVEGLDKADVLVQSSLSRAIKSGKFHDSHGRRSTSIMYRGHAKFSEERILAAEARQMKILIDTSLDSAGRNADIGPSGMPKNRLRRSSVFVSKRKLNTTECGEEKREFVGSAKRANTISSTFLDLNLPVEEMVSADTDSSNGCVSDNQDSWMEEFHDAVDETVLFKGFDFDALAGETLQEIEKSIHAAIGFSFALEIEPKIMDQILAAAWISESGSLKNWLQQVLVRSLVEAQQSYRLSASSVVRLVACEETGVGKEDCHAPEIPLPSRILPCELICHSFL</sequence>
<dbReference type="InterPro" id="IPR036628">
    <property type="entry name" value="Clp_N_dom_sf"/>
</dbReference>
<dbReference type="Pfam" id="PF26587">
    <property type="entry name" value="AAA_lid_SMAX1"/>
    <property type="match status" value="1"/>
</dbReference>
<evidence type="ECO:0000256" key="3">
    <source>
        <dbReference type="PROSITE-ProRule" id="PRU01251"/>
    </source>
</evidence>
<dbReference type="InterPro" id="IPR027417">
    <property type="entry name" value="P-loop_NTPase"/>
</dbReference>
<dbReference type="Pfam" id="PF23569">
    <property type="entry name" value="NBD_SMAX1"/>
    <property type="match status" value="1"/>
</dbReference>
<comment type="similarity">
    <text evidence="1">Belongs to the ClpA/ClpB family.</text>
</comment>
<dbReference type="PROSITE" id="PS51903">
    <property type="entry name" value="CLP_R"/>
    <property type="match status" value="1"/>
</dbReference>
<dbReference type="InterPro" id="IPR004176">
    <property type="entry name" value="Clp_R_N"/>
</dbReference>
<name>A0A7I8K108_SPIIN</name>
<dbReference type="Gene3D" id="1.10.1780.10">
    <property type="entry name" value="Clp, N-terminal domain"/>
    <property type="match status" value="1"/>
</dbReference>
<evidence type="ECO:0000313" key="5">
    <source>
        <dbReference type="EMBL" id="CAA7389434.1"/>
    </source>
</evidence>
<proteinExistence type="inferred from homology"/>
<protein>
    <recommendedName>
        <fullName evidence="4">Clp R domain-containing protein</fullName>
    </recommendedName>
</protein>
<organism evidence="5 6">
    <name type="scientific">Spirodela intermedia</name>
    <name type="common">Intermediate duckweed</name>
    <dbReference type="NCBI Taxonomy" id="51605"/>
    <lineage>
        <taxon>Eukaryota</taxon>
        <taxon>Viridiplantae</taxon>
        <taxon>Streptophyta</taxon>
        <taxon>Embryophyta</taxon>
        <taxon>Tracheophyta</taxon>
        <taxon>Spermatophyta</taxon>
        <taxon>Magnoliopsida</taxon>
        <taxon>Liliopsida</taxon>
        <taxon>Araceae</taxon>
        <taxon>Lemnoideae</taxon>
        <taxon>Spirodela</taxon>
    </lineage>
</organism>
<evidence type="ECO:0000256" key="2">
    <source>
        <dbReference type="ARBA" id="ARBA00022737"/>
    </source>
</evidence>
<dbReference type="PANTHER" id="PTHR43572:SF38">
    <property type="entry name" value="PROTEIN SMAX1-LIKE 6"/>
    <property type="match status" value="1"/>
</dbReference>
<dbReference type="PANTHER" id="PTHR43572">
    <property type="entry name" value="CHAPERONE PROTEIN CLPD, CHLOROPLASTIC"/>
    <property type="match status" value="1"/>
</dbReference>
<dbReference type="InterPro" id="IPR058680">
    <property type="entry name" value="NBD_SMAX1-like"/>
</dbReference>
<evidence type="ECO:0000256" key="1">
    <source>
        <dbReference type="ARBA" id="ARBA00008675"/>
    </source>
</evidence>
<dbReference type="OrthoDB" id="1723324at2759"/>
<accession>A0A7I8K108</accession>
<dbReference type="AlphaFoldDB" id="A0A7I8K108"/>
<gene>
    <name evidence="5" type="ORF">SI8410_01001482</name>
</gene>
<dbReference type="EMBL" id="LR746264">
    <property type="protein sequence ID" value="CAA7389434.1"/>
    <property type="molecule type" value="Genomic_DNA"/>
</dbReference>